<gene>
    <name evidence="6" type="ORF">IU470_26435</name>
</gene>
<proteinExistence type="inferred from homology"/>
<dbReference type="InterPro" id="IPR012223">
    <property type="entry name" value="TEII"/>
</dbReference>
<protein>
    <recommendedName>
        <fullName evidence="2">Thioesterase TesA</fullName>
    </recommendedName>
</protein>
<comment type="caution">
    <text evidence="6">The sequence shown here is derived from an EMBL/GenBank/DDBJ whole genome shotgun (WGS) entry which is preliminary data.</text>
</comment>
<feature type="region of interest" description="Disordered" evidence="4">
    <location>
        <begin position="1"/>
        <end position="25"/>
    </location>
</feature>
<dbReference type="PANTHER" id="PTHR11487:SF0">
    <property type="entry name" value="S-ACYL FATTY ACID SYNTHASE THIOESTERASE, MEDIUM CHAIN"/>
    <property type="match status" value="1"/>
</dbReference>
<sequence>MAGPQLHRPRVEPPAGHPAERPMTRAATKTWLRYERDEAPVRLICIPHAGAGASSFNRWPDLFPADIAAVRVQLPGREDLSGAQALRSVGDAVAGLLPQIEQWDGVRVAVYGHSMGALVAFELARAVAAAGTPTAHLFVSGRRAPQLSASRTPIHHLPDDDFAAALAALNAWGPAGRSRTFLRYALPLTRADLELSEEYRYQPTPRLGCSITAFYGTEDPVVDRAEIVAWRELTDDRFALHEFSGDHLFHHRHRVAIAAAMTAALQ</sequence>
<dbReference type="Gene3D" id="3.40.50.1820">
    <property type="entry name" value="alpha/beta hydrolase"/>
    <property type="match status" value="1"/>
</dbReference>
<keyword evidence="7" id="KW-1185">Reference proteome</keyword>
<dbReference type="Proteomes" id="UP000807309">
    <property type="component" value="Unassembled WGS sequence"/>
</dbReference>
<evidence type="ECO:0000313" key="7">
    <source>
        <dbReference type="Proteomes" id="UP000807309"/>
    </source>
</evidence>
<dbReference type="InterPro" id="IPR001031">
    <property type="entry name" value="Thioesterase"/>
</dbReference>
<evidence type="ECO:0000256" key="1">
    <source>
        <dbReference type="ARBA" id="ARBA00007169"/>
    </source>
</evidence>
<evidence type="ECO:0000259" key="5">
    <source>
        <dbReference type="Pfam" id="PF00975"/>
    </source>
</evidence>
<dbReference type="InterPro" id="IPR029058">
    <property type="entry name" value="AB_hydrolase_fold"/>
</dbReference>
<name>A0ABS0CGL0_9NOCA</name>
<dbReference type="Pfam" id="PF00975">
    <property type="entry name" value="Thioesterase"/>
    <property type="match status" value="1"/>
</dbReference>
<comment type="similarity">
    <text evidence="1">Belongs to the thioesterase family.</text>
</comment>
<reference evidence="6 7" key="1">
    <citation type="submission" date="2020-10" db="EMBL/GenBank/DDBJ databases">
        <title>Identification of Nocardia species via Next-generation sequencing and recognition of intraspecies genetic diversity.</title>
        <authorList>
            <person name="Li P."/>
            <person name="Li P."/>
            <person name="Lu B."/>
        </authorList>
    </citation>
    <scope>NUCLEOTIDE SEQUENCE [LARGE SCALE GENOMIC DNA]</scope>
    <source>
        <strain evidence="6 7">N-11</strain>
    </source>
</reference>
<comment type="catalytic activity">
    <reaction evidence="3">
        <text>a fatty acyl-CoA + H2O = a fatty acid + CoA + H(+)</text>
        <dbReference type="Rhea" id="RHEA:16781"/>
        <dbReference type="ChEBI" id="CHEBI:15377"/>
        <dbReference type="ChEBI" id="CHEBI:15378"/>
        <dbReference type="ChEBI" id="CHEBI:28868"/>
        <dbReference type="ChEBI" id="CHEBI:57287"/>
        <dbReference type="ChEBI" id="CHEBI:77636"/>
    </reaction>
</comment>
<evidence type="ECO:0000256" key="4">
    <source>
        <dbReference type="SAM" id="MobiDB-lite"/>
    </source>
</evidence>
<dbReference type="SUPFAM" id="SSF53474">
    <property type="entry name" value="alpha/beta-Hydrolases"/>
    <property type="match status" value="1"/>
</dbReference>
<dbReference type="PANTHER" id="PTHR11487">
    <property type="entry name" value="THIOESTERASE"/>
    <property type="match status" value="1"/>
</dbReference>
<accession>A0ABS0CGL0</accession>
<evidence type="ECO:0000256" key="2">
    <source>
        <dbReference type="ARBA" id="ARBA00015007"/>
    </source>
</evidence>
<evidence type="ECO:0000313" key="6">
    <source>
        <dbReference type="EMBL" id="MBF6228632.1"/>
    </source>
</evidence>
<organism evidence="6 7">
    <name type="scientific">Nocardia abscessus</name>
    <dbReference type="NCBI Taxonomy" id="120957"/>
    <lineage>
        <taxon>Bacteria</taxon>
        <taxon>Bacillati</taxon>
        <taxon>Actinomycetota</taxon>
        <taxon>Actinomycetes</taxon>
        <taxon>Mycobacteriales</taxon>
        <taxon>Nocardiaceae</taxon>
        <taxon>Nocardia</taxon>
    </lineage>
</organism>
<dbReference type="EMBL" id="JADLRE010000024">
    <property type="protein sequence ID" value="MBF6228632.1"/>
    <property type="molecule type" value="Genomic_DNA"/>
</dbReference>
<evidence type="ECO:0000256" key="3">
    <source>
        <dbReference type="ARBA" id="ARBA00024293"/>
    </source>
</evidence>
<feature type="domain" description="Thioesterase" evidence="5">
    <location>
        <begin position="42"/>
        <end position="260"/>
    </location>
</feature>